<sequence length="120" mass="14071">MYKVEIKAKFAHASIEKKDNYYLVGLAEDEFDYEKYIIFQKPYKLGKNDDPNAKINGIYVECNGDSCFNCCSEISIDNKKLRLIIQDSEILIDIEEVNLPENFISYLREIFGDLLQINWK</sequence>
<proteinExistence type="predicted"/>
<name>A0A1I5BWH3_CHROL</name>
<gene>
    <name evidence="1" type="ORF">SAMN05421594_4214</name>
</gene>
<protein>
    <submittedName>
        <fullName evidence="1">Immunity protein 10</fullName>
    </submittedName>
</protein>
<accession>A0A1I5BWH3</accession>
<dbReference type="OrthoDB" id="1076946at2"/>
<evidence type="ECO:0000313" key="1">
    <source>
        <dbReference type="EMBL" id="SFN78691.1"/>
    </source>
</evidence>
<dbReference type="EMBL" id="FOVD01000008">
    <property type="protein sequence ID" value="SFN78691.1"/>
    <property type="molecule type" value="Genomic_DNA"/>
</dbReference>
<keyword evidence="2" id="KW-1185">Reference proteome</keyword>
<dbReference type="AlphaFoldDB" id="A0A1I5BWH3"/>
<reference evidence="2" key="1">
    <citation type="submission" date="2016-10" db="EMBL/GenBank/DDBJ databases">
        <authorList>
            <person name="Varghese N."/>
            <person name="Submissions S."/>
        </authorList>
    </citation>
    <scope>NUCLEOTIDE SEQUENCE [LARGE SCALE GENOMIC DNA]</scope>
    <source>
        <strain evidence="2">DSM 25575</strain>
    </source>
</reference>
<evidence type="ECO:0000313" key="2">
    <source>
        <dbReference type="Proteomes" id="UP000198769"/>
    </source>
</evidence>
<dbReference type="Proteomes" id="UP000198769">
    <property type="component" value="Unassembled WGS sequence"/>
</dbReference>
<organism evidence="1 2">
    <name type="scientific">Chryseobacterium oleae</name>
    <dbReference type="NCBI Taxonomy" id="491207"/>
    <lineage>
        <taxon>Bacteria</taxon>
        <taxon>Pseudomonadati</taxon>
        <taxon>Bacteroidota</taxon>
        <taxon>Flavobacteriia</taxon>
        <taxon>Flavobacteriales</taxon>
        <taxon>Weeksellaceae</taxon>
        <taxon>Chryseobacterium group</taxon>
        <taxon>Chryseobacterium</taxon>
    </lineage>
</organism>
<dbReference type="RefSeq" id="WP_034729613.1">
    <property type="nucleotide sequence ID" value="NZ_FOVD01000008.1"/>
</dbReference>